<evidence type="ECO:0000256" key="2">
    <source>
        <dbReference type="ARBA" id="ARBA00022723"/>
    </source>
</evidence>
<feature type="region of interest" description="Disordered" evidence="6">
    <location>
        <begin position="89"/>
        <end position="108"/>
    </location>
</feature>
<proteinExistence type="predicted"/>
<evidence type="ECO:0000313" key="7">
    <source>
        <dbReference type="EMBL" id="KAJ5240577.1"/>
    </source>
</evidence>
<protein>
    <submittedName>
        <fullName evidence="7">Uncharacterized protein</fullName>
    </submittedName>
</protein>
<dbReference type="InterPro" id="IPR012337">
    <property type="entry name" value="RNaseH-like_sf"/>
</dbReference>
<dbReference type="EMBL" id="JAPQKT010000002">
    <property type="protein sequence ID" value="KAJ5240577.1"/>
    <property type="molecule type" value="Genomic_DNA"/>
</dbReference>
<dbReference type="OrthoDB" id="4837779at2759"/>
<accession>A0A9W9TTF3</accession>
<reference evidence="7" key="2">
    <citation type="journal article" date="2023" name="IMA Fungus">
        <title>Comparative genomic study of the Penicillium genus elucidates a diverse pangenome and 15 lateral gene transfer events.</title>
        <authorList>
            <person name="Petersen C."/>
            <person name="Sorensen T."/>
            <person name="Nielsen M.R."/>
            <person name="Sondergaard T.E."/>
            <person name="Sorensen J.L."/>
            <person name="Fitzpatrick D.A."/>
            <person name="Frisvad J.C."/>
            <person name="Nielsen K.L."/>
        </authorList>
    </citation>
    <scope>NUCLEOTIDE SEQUENCE</scope>
    <source>
        <strain evidence="7">IBT 23319</strain>
    </source>
</reference>
<dbReference type="RefSeq" id="XP_056503582.1">
    <property type="nucleotide sequence ID" value="XM_056641088.1"/>
</dbReference>
<keyword evidence="8" id="KW-1185">Reference proteome</keyword>
<dbReference type="SUPFAM" id="SSF140996">
    <property type="entry name" value="Hermes dimerisation domain"/>
    <property type="match status" value="1"/>
</dbReference>
<dbReference type="PANTHER" id="PTHR46481">
    <property type="entry name" value="ZINC FINGER BED DOMAIN-CONTAINING PROTEIN 4"/>
    <property type="match status" value="1"/>
</dbReference>
<dbReference type="GeneID" id="81380255"/>
<dbReference type="InterPro" id="IPR052035">
    <property type="entry name" value="ZnF_BED_domain_contain"/>
</dbReference>
<dbReference type="AlphaFoldDB" id="A0A9W9TTF3"/>
<evidence type="ECO:0000256" key="4">
    <source>
        <dbReference type="ARBA" id="ARBA00022833"/>
    </source>
</evidence>
<dbReference type="SUPFAM" id="SSF53098">
    <property type="entry name" value="Ribonuclease H-like"/>
    <property type="match status" value="1"/>
</dbReference>
<name>A0A9W9TTF3_PENCI</name>
<evidence type="ECO:0000256" key="6">
    <source>
        <dbReference type="SAM" id="MobiDB-lite"/>
    </source>
</evidence>
<dbReference type="PANTHER" id="PTHR46481:SF10">
    <property type="entry name" value="ZINC FINGER BED DOMAIN-CONTAINING PROTEIN 39"/>
    <property type="match status" value="1"/>
</dbReference>
<comment type="caution">
    <text evidence="7">The sequence shown here is derived from an EMBL/GenBank/DDBJ whole genome shotgun (WGS) entry which is preliminary data.</text>
</comment>
<dbReference type="Proteomes" id="UP001147733">
    <property type="component" value="Unassembled WGS sequence"/>
</dbReference>
<feature type="compositionally biased region" description="Low complexity" evidence="6">
    <location>
        <begin position="94"/>
        <end position="107"/>
    </location>
</feature>
<evidence type="ECO:0000313" key="8">
    <source>
        <dbReference type="Proteomes" id="UP001147733"/>
    </source>
</evidence>
<dbReference type="GO" id="GO:0005634">
    <property type="term" value="C:nucleus"/>
    <property type="evidence" value="ECO:0007669"/>
    <property type="project" value="UniProtKB-SubCell"/>
</dbReference>
<evidence type="ECO:0000256" key="3">
    <source>
        <dbReference type="ARBA" id="ARBA00022771"/>
    </source>
</evidence>
<keyword evidence="4" id="KW-0862">Zinc</keyword>
<keyword evidence="2" id="KW-0479">Metal-binding</keyword>
<organism evidence="7 8">
    <name type="scientific">Penicillium citrinum</name>
    <dbReference type="NCBI Taxonomy" id="5077"/>
    <lineage>
        <taxon>Eukaryota</taxon>
        <taxon>Fungi</taxon>
        <taxon>Dikarya</taxon>
        <taxon>Ascomycota</taxon>
        <taxon>Pezizomycotina</taxon>
        <taxon>Eurotiomycetes</taxon>
        <taxon>Eurotiomycetidae</taxon>
        <taxon>Eurotiales</taxon>
        <taxon>Aspergillaceae</taxon>
        <taxon>Penicillium</taxon>
    </lineage>
</organism>
<sequence>MDGLIGLAEILQERVSAWMCFYEEQYPDLSQKLKEIIPFGAPNMTSPPAATFDCPNTRKNKRDYAALHKYGLLAEDVPLPRPRKKMAVRPALNSPTTPVSTSPTAPSNVSISLSNLDTDICPSQSISQVECETECAEIKQRDGTRLKERSWAWKYYQTTPESGTWKLGDKERPEFKHRCIKLRSSTTALKQHLQQTHKLFQDDHLERQGPLSSWITKGKKLPFEEATLDWIISTCQPFICVEQPSFRAMLRSVDLEASIPSADTVSRRLDLRLDALDGELRILMALASSIALSLDGWTSQNSLPMLAINAHWMSSAFQQHRACIDFVEITGNHSGENLANIVATVLERFHISDKVITIWIARSPQRIQKWDNRPGCTKAIHYGVATRSNYNSIMIERAEECRRQLENTISKPYASPNDWRQLSNIDKILTPFNEYIEYVSPDSPSIHMTTWMFEKLLSILLAIKERRGDWQNVSPALTVPMSDGITLLEHYHGCVKDNDIYYIAKAFQPSQYNVAEYDIDRYFATPAISTRFDISQSQAEFIRNWWKINRHEFTCMAKVAQDHLAIPEMFLEFDVSP</sequence>
<keyword evidence="3" id="KW-0863">Zinc-finger</keyword>
<gene>
    <name evidence="7" type="ORF">N7469_002168</name>
</gene>
<comment type="subcellular location">
    <subcellularLocation>
        <location evidence="1">Nucleus</location>
    </subcellularLocation>
</comment>
<reference evidence="7" key="1">
    <citation type="submission" date="2022-11" db="EMBL/GenBank/DDBJ databases">
        <authorList>
            <person name="Petersen C."/>
        </authorList>
    </citation>
    <scope>NUCLEOTIDE SEQUENCE</scope>
    <source>
        <strain evidence="7">IBT 23319</strain>
    </source>
</reference>
<evidence type="ECO:0000256" key="1">
    <source>
        <dbReference type="ARBA" id="ARBA00004123"/>
    </source>
</evidence>
<keyword evidence="5" id="KW-0539">Nucleus</keyword>
<dbReference type="GO" id="GO:0008270">
    <property type="term" value="F:zinc ion binding"/>
    <property type="evidence" value="ECO:0007669"/>
    <property type="project" value="UniProtKB-KW"/>
</dbReference>
<evidence type="ECO:0000256" key="5">
    <source>
        <dbReference type="ARBA" id="ARBA00023242"/>
    </source>
</evidence>